<feature type="compositionally biased region" description="Low complexity" evidence="1">
    <location>
        <begin position="29"/>
        <end position="58"/>
    </location>
</feature>
<evidence type="ECO:0000256" key="1">
    <source>
        <dbReference type="SAM" id="MobiDB-lite"/>
    </source>
</evidence>
<feature type="chain" id="PRO_5045311645" description="Zinc-regulated TonB-dependent outer membrane receptor" evidence="2">
    <location>
        <begin position="22"/>
        <end position="453"/>
    </location>
</feature>
<dbReference type="RefSeq" id="WP_248358206.1">
    <property type="nucleotide sequence ID" value="NZ_AP025591.1"/>
</dbReference>
<evidence type="ECO:0000313" key="4">
    <source>
        <dbReference type="Proteomes" id="UP001162891"/>
    </source>
</evidence>
<dbReference type="Proteomes" id="UP001162891">
    <property type="component" value="Chromosome"/>
</dbReference>
<dbReference type="InterPro" id="IPR023614">
    <property type="entry name" value="Porin_dom_sf"/>
</dbReference>
<proteinExistence type="predicted"/>
<dbReference type="Gene3D" id="2.40.160.10">
    <property type="entry name" value="Porin"/>
    <property type="match status" value="1"/>
</dbReference>
<name>A0ABM7WQ14_9BACT</name>
<dbReference type="SUPFAM" id="SSF56935">
    <property type="entry name" value="Porins"/>
    <property type="match status" value="1"/>
</dbReference>
<feature type="compositionally biased region" description="Low complexity" evidence="1">
    <location>
        <begin position="84"/>
        <end position="112"/>
    </location>
</feature>
<feature type="region of interest" description="Disordered" evidence="1">
    <location>
        <begin position="15"/>
        <end position="121"/>
    </location>
</feature>
<keyword evidence="2" id="KW-0732">Signal</keyword>
<reference evidence="4" key="1">
    <citation type="journal article" date="2022" name="Int. J. Syst. Evol. Microbiol.">
        <title>Anaeromyxobacter oryzae sp. nov., Anaeromyxobacter diazotrophicus sp. nov. and Anaeromyxobacter paludicola sp. nov., isolated from paddy soils.</title>
        <authorList>
            <person name="Itoh H."/>
            <person name="Xu Z."/>
            <person name="Mise K."/>
            <person name="Masuda Y."/>
            <person name="Ushijima N."/>
            <person name="Hayakawa C."/>
            <person name="Shiratori Y."/>
            <person name="Senoo K."/>
        </authorList>
    </citation>
    <scope>NUCLEOTIDE SEQUENCE [LARGE SCALE GENOMIC DNA]</scope>
    <source>
        <strain evidence="4">Red232</strain>
    </source>
</reference>
<keyword evidence="4" id="KW-1185">Reference proteome</keyword>
<dbReference type="EMBL" id="AP025591">
    <property type="protein sequence ID" value="BDG01561.1"/>
    <property type="molecule type" value="Genomic_DNA"/>
</dbReference>
<feature type="compositionally biased region" description="Basic and acidic residues" evidence="1">
    <location>
        <begin position="69"/>
        <end position="80"/>
    </location>
</feature>
<sequence length="453" mass="47847">MRTVLAASVLAALSASWPARGQDPGAGGSAPPQQQPQSTSQSASQSQSSPQSQSTPQSPSQPPAQPQSDEEKRKLEEQIAKELGATPPAQPAAPAATPGAAPDQGGTAPAGQGPQGGSPYARLLLMPDLSAIGSFGAALDGYDVATRSPRPEAFGPKGTPHFYFQELELGLQAVVDPYVRADAFLSFNPDGVDVEEAYATTLSLPAGLQVRAGKFFSPFGRQNQQHPHVLEFVDMPLVRSRLLAEDVLSGPGVDVAWLAPLPWYAELHLAAQDTAPYGEKEGGLTGAARLLQYFPFGDAATLGVGVSAARRGEGTGGAFRDLGGADAYLRVRPLQSRSYLALQGEVYARKYRDVPGQDSATRTGWWAQAFWRQDAWWGWGVRYEQAPAGVPDTPGATAAGIEQRVSAVGAWLPSEFQRIRLQLAWDRPPGGGGGPEVLLHFEFGIGAHGAHPF</sequence>
<feature type="signal peptide" evidence="2">
    <location>
        <begin position="1"/>
        <end position="21"/>
    </location>
</feature>
<evidence type="ECO:0008006" key="5">
    <source>
        <dbReference type="Google" id="ProtNLM"/>
    </source>
</evidence>
<gene>
    <name evidence="3" type="ORF">AMOR_05570</name>
</gene>
<protein>
    <recommendedName>
        <fullName evidence="5">Zinc-regulated TonB-dependent outer membrane receptor</fullName>
    </recommendedName>
</protein>
<evidence type="ECO:0000256" key="2">
    <source>
        <dbReference type="SAM" id="SignalP"/>
    </source>
</evidence>
<organism evidence="3 4">
    <name type="scientific">Anaeromyxobacter oryzae</name>
    <dbReference type="NCBI Taxonomy" id="2918170"/>
    <lineage>
        <taxon>Bacteria</taxon>
        <taxon>Pseudomonadati</taxon>
        <taxon>Myxococcota</taxon>
        <taxon>Myxococcia</taxon>
        <taxon>Myxococcales</taxon>
        <taxon>Cystobacterineae</taxon>
        <taxon>Anaeromyxobacteraceae</taxon>
        <taxon>Anaeromyxobacter</taxon>
    </lineage>
</organism>
<accession>A0ABM7WQ14</accession>
<evidence type="ECO:0000313" key="3">
    <source>
        <dbReference type="EMBL" id="BDG01561.1"/>
    </source>
</evidence>